<sequence>MAVISYASISFVSPLISKSQFCSSFPVGVGSVRKNRSVKFCKVSAAAVVFPRLDADDFRHPLHKQNTVLLRAIPGLNDIRKAFLGTDFDLSIEAHVVGELNKHSNKGILNLW</sequence>
<dbReference type="AlphaFoldDB" id="A0AAD8H889"/>
<comment type="caution">
    <text evidence="1">The sequence shown here is derived from an EMBL/GenBank/DDBJ whole genome shotgun (WGS) entry which is preliminary data.</text>
</comment>
<reference evidence="1" key="1">
    <citation type="submission" date="2023-02" db="EMBL/GenBank/DDBJ databases">
        <title>Genome of toxic invasive species Heracleum sosnowskyi carries increased number of genes despite the absence of recent whole-genome duplications.</title>
        <authorList>
            <person name="Schelkunov M."/>
            <person name="Shtratnikova V."/>
            <person name="Makarenko M."/>
            <person name="Klepikova A."/>
            <person name="Omelchenko D."/>
            <person name="Novikova G."/>
            <person name="Obukhova E."/>
            <person name="Bogdanov V."/>
            <person name="Penin A."/>
            <person name="Logacheva M."/>
        </authorList>
    </citation>
    <scope>NUCLEOTIDE SEQUENCE</scope>
    <source>
        <strain evidence="1">Hsosn_3</strain>
        <tissue evidence="1">Leaf</tissue>
    </source>
</reference>
<gene>
    <name evidence="1" type="ORF">POM88_046282</name>
</gene>
<keyword evidence="2" id="KW-1185">Reference proteome</keyword>
<organism evidence="1 2">
    <name type="scientific">Heracleum sosnowskyi</name>
    <dbReference type="NCBI Taxonomy" id="360622"/>
    <lineage>
        <taxon>Eukaryota</taxon>
        <taxon>Viridiplantae</taxon>
        <taxon>Streptophyta</taxon>
        <taxon>Embryophyta</taxon>
        <taxon>Tracheophyta</taxon>
        <taxon>Spermatophyta</taxon>
        <taxon>Magnoliopsida</taxon>
        <taxon>eudicotyledons</taxon>
        <taxon>Gunneridae</taxon>
        <taxon>Pentapetalae</taxon>
        <taxon>asterids</taxon>
        <taxon>campanulids</taxon>
        <taxon>Apiales</taxon>
        <taxon>Apiaceae</taxon>
        <taxon>Apioideae</taxon>
        <taxon>apioid superclade</taxon>
        <taxon>Tordylieae</taxon>
        <taxon>Tordyliinae</taxon>
        <taxon>Heracleum</taxon>
    </lineage>
</organism>
<dbReference type="Proteomes" id="UP001237642">
    <property type="component" value="Unassembled WGS sequence"/>
</dbReference>
<dbReference type="EMBL" id="JAUIZM010000010">
    <property type="protein sequence ID" value="KAK1361808.1"/>
    <property type="molecule type" value="Genomic_DNA"/>
</dbReference>
<accession>A0AAD8H889</accession>
<proteinExistence type="predicted"/>
<name>A0AAD8H889_9APIA</name>
<evidence type="ECO:0000313" key="2">
    <source>
        <dbReference type="Proteomes" id="UP001237642"/>
    </source>
</evidence>
<protein>
    <submittedName>
        <fullName evidence="1">Uncharacterized protein</fullName>
    </submittedName>
</protein>
<reference evidence="1" key="2">
    <citation type="submission" date="2023-05" db="EMBL/GenBank/DDBJ databases">
        <authorList>
            <person name="Schelkunov M.I."/>
        </authorList>
    </citation>
    <scope>NUCLEOTIDE SEQUENCE</scope>
    <source>
        <strain evidence="1">Hsosn_3</strain>
        <tissue evidence="1">Leaf</tissue>
    </source>
</reference>
<evidence type="ECO:0000313" key="1">
    <source>
        <dbReference type="EMBL" id="KAK1361808.1"/>
    </source>
</evidence>